<evidence type="ECO:0000313" key="3">
    <source>
        <dbReference type="Proteomes" id="UP000321721"/>
    </source>
</evidence>
<keyword evidence="2" id="KW-0808">Transferase</keyword>
<sequence>MDKQQVYIHIGMPRTATTFLQQEIFPHLPEIEFYGLNETHYSEAFNKLQFADDSFYDATIIQEVKQTWKANKILLSNENFIGQSTHFNHINRSMIAKRLSDSFPDAKILLVLRNQVDLLASLYSINLQWKETRNIDDFIWEPFQEKVQNVGGPASSYYNTTEGYECLDGYNYLPLIELYQSLFNKVEVLLFEDFINQPEQFSTQLATFFDTDKEIIEHRISNQPKMNSGVSQKQANKLTKLNKYSAISEKSALGNRVYNKLKRNIIQAKSNGSKPFFSTKKETELKAYFHKNNSILHAKYPELGLNKYAKDYYLEQ</sequence>
<feature type="domain" description="Sulfotransferase" evidence="1">
    <location>
        <begin position="10"/>
        <end position="235"/>
    </location>
</feature>
<comment type="caution">
    <text evidence="2">The sequence shown here is derived from an EMBL/GenBank/DDBJ whole genome shotgun (WGS) entry which is preliminary data.</text>
</comment>
<dbReference type="InterPro" id="IPR000863">
    <property type="entry name" value="Sulfotransferase_dom"/>
</dbReference>
<name>A0A5C6RV99_9FLAO</name>
<evidence type="ECO:0000259" key="1">
    <source>
        <dbReference type="Pfam" id="PF00685"/>
    </source>
</evidence>
<reference evidence="2 3" key="1">
    <citation type="submission" date="2019-08" db="EMBL/GenBank/DDBJ databases">
        <title>Genome of Vicingus serpentipes NCIMB 15042.</title>
        <authorList>
            <person name="Bowman J.P."/>
        </authorList>
    </citation>
    <scope>NUCLEOTIDE SEQUENCE [LARGE SCALE GENOMIC DNA]</scope>
    <source>
        <strain evidence="2 3">NCIMB 15042</strain>
    </source>
</reference>
<accession>A0A5C6RV99</accession>
<proteinExistence type="predicted"/>
<dbReference type="Pfam" id="PF00685">
    <property type="entry name" value="Sulfotransfer_1"/>
    <property type="match status" value="1"/>
</dbReference>
<protein>
    <submittedName>
        <fullName evidence="2">Sulfotransferase domain-containing protein</fullName>
    </submittedName>
</protein>
<dbReference type="Gene3D" id="3.40.50.300">
    <property type="entry name" value="P-loop containing nucleotide triphosphate hydrolases"/>
    <property type="match status" value="1"/>
</dbReference>
<keyword evidence="3" id="KW-1185">Reference proteome</keyword>
<evidence type="ECO:0000313" key="2">
    <source>
        <dbReference type="EMBL" id="TXB65262.1"/>
    </source>
</evidence>
<gene>
    <name evidence="2" type="ORF">FRY74_07520</name>
</gene>
<dbReference type="GO" id="GO:0008146">
    <property type="term" value="F:sulfotransferase activity"/>
    <property type="evidence" value="ECO:0007669"/>
    <property type="project" value="InterPro"/>
</dbReference>
<dbReference type="EMBL" id="VOOS01000003">
    <property type="protein sequence ID" value="TXB65262.1"/>
    <property type="molecule type" value="Genomic_DNA"/>
</dbReference>
<dbReference type="SUPFAM" id="SSF52540">
    <property type="entry name" value="P-loop containing nucleoside triphosphate hydrolases"/>
    <property type="match status" value="1"/>
</dbReference>
<organism evidence="2 3">
    <name type="scientific">Vicingus serpentipes</name>
    <dbReference type="NCBI Taxonomy" id="1926625"/>
    <lineage>
        <taxon>Bacteria</taxon>
        <taxon>Pseudomonadati</taxon>
        <taxon>Bacteroidota</taxon>
        <taxon>Flavobacteriia</taxon>
        <taxon>Flavobacteriales</taxon>
        <taxon>Vicingaceae</taxon>
        <taxon>Vicingus</taxon>
    </lineage>
</organism>
<dbReference type="AlphaFoldDB" id="A0A5C6RV99"/>
<dbReference type="InterPro" id="IPR027417">
    <property type="entry name" value="P-loop_NTPase"/>
</dbReference>
<dbReference type="Proteomes" id="UP000321721">
    <property type="component" value="Unassembled WGS sequence"/>
</dbReference>